<dbReference type="NCBIfam" id="TIGR00641">
    <property type="entry name" value="acid_CoA_mut_N"/>
    <property type="match status" value="1"/>
</dbReference>
<organism evidence="3 4">
    <name type="scientific">Paenibacillus antri</name>
    <dbReference type="NCBI Taxonomy" id="2582848"/>
    <lineage>
        <taxon>Bacteria</taxon>
        <taxon>Bacillati</taxon>
        <taxon>Bacillota</taxon>
        <taxon>Bacilli</taxon>
        <taxon>Bacillales</taxon>
        <taxon>Paenibacillaceae</taxon>
        <taxon>Paenibacillus</taxon>
    </lineage>
</organism>
<dbReference type="Gene3D" id="3.20.20.240">
    <property type="entry name" value="Methylmalonyl-CoA mutase"/>
    <property type="match status" value="1"/>
</dbReference>
<dbReference type="InterPro" id="IPR006098">
    <property type="entry name" value="MMCoA_mutase_a_cat"/>
</dbReference>
<comment type="caution">
    <text evidence="3">The sequence shown here is derived from an EMBL/GenBank/DDBJ whole genome shotgun (WGS) entry which is preliminary data.</text>
</comment>
<keyword evidence="4" id="KW-1185">Reference proteome</keyword>
<gene>
    <name evidence="3" type="ORF">FE782_21565</name>
</gene>
<evidence type="ECO:0000259" key="2">
    <source>
        <dbReference type="Pfam" id="PF01642"/>
    </source>
</evidence>
<feature type="domain" description="Methylmalonyl-CoA mutase alpha/beta chain catalytic" evidence="2">
    <location>
        <begin position="6"/>
        <end position="502"/>
    </location>
</feature>
<dbReference type="PANTHER" id="PTHR48101:SF1">
    <property type="entry name" value="METHYLMALONYL-COA MUTASE, LARGE SUBUNIT"/>
    <property type="match status" value="1"/>
</dbReference>
<accession>A0A5R9G1P4</accession>
<dbReference type="Proteomes" id="UP000309676">
    <property type="component" value="Unassembled WGS sequence"/>
</dbReference>
<evidence type="ECO:0000313" key="3">
    <source>
        <dbReference type="EMBL" id="TLS50257.1"/>
    </source>
</evidence>
<dbReference type="InterPro" id="IPR016176">
    <property type="entry name" value="Cbl-dep_enz_cat"/>
</dbReference>
<dbReference type="GO" id="GO:0031419">
    <property type="term" value="F:cobalamin binding"/>
    <property type="evidence" value="ECO:0007669"/>
    <property type="project" value="InterPro"/>
</dbReference>
<evidence type="ECO:0000256" key="1">
    <source>
        <dbReference type="ARBA" id="ARBA00023235"/>
    </source>
</evidence>
<proteinExistence type="predicted"/>
<dbReference type="EMBL" id="VCIW01000016">
    <property type="protein sequence ID" value="TLS50257.1"/>
    <property type="molecule type" value="Genomic_DNA"/>
</dbReference>
<reference evidence="3 4" key="1">
    <citation type="submission" date="2019-05" db="EMBL/GenBank/DDBJ databases">
        <authorList>
            <person name="Narsing Rao M.P."/>
            <person name="Li W.J."/>
        </authorList>
    </citation>
    <scope>NUCLEOTIDE SEQUENCE [LARGE SCALE GENOMIC DNA]</scope>
    <source>
        <strain evidence="3 4">SYSU_K30003</strain>
    </source>
</reference>
<dbReference type="OrthoDB" id="9762378at2"/>
<dbReference type="Pfam" id="PF01642">
    <property type="entry name" value="MM_CoA_mutase"/>
    <property type="match status" value="1"/>
</dbReference>
<protein>
    <submittedName>
        <fullName evidence="3">Methylmalonyl-CoA mutase</fullName>
    </submittedName>
</protein>
<dbReference type="PANTHER" id="PTHR48101">
    <property type="entry name" value="METHYLMALONYL-COA MUTASE, MITOCHONDRIAL-RELATED"/>
    <property type="match status" value="1"/>
</dbReference>
<evidence type="ECO:0000313" key="4">
    <source>
        <dbReference type="Proteomes" id="UP000309676"/>
    </source>
</evidence>
<keyword evidence="1" id="KW-0413">Isomerase</keyword>
<dbReference type="AlphaFoldDB" id="A0A5R9G1P4"/>
<dbReference type="InterPro" id="IPR006099">
    <property type="entry name" value="MeMalonylCoA_mutase_a/b_cat"/>
</dbReference>
<dbReference type="SUPFAM" id="SSF51703">
    <property type="entry name" value="Cobalamin (vitamin B12)-dependent enzymes"/>
    <property type="match status" value="1"/>
</dbReference>
<name>A0A5R9G1P4_9BACL</name>
<dbReference type="GO" id="GO:0004494">
    <property type="term" value="F:methylmalonyl-CoA mutase activity"/>
    <property type="evidence" value="ECO:0007669"/>
    <property type="project" value="InterPro"/>
</dbReference>
<dbReference type="RefSeq" id="WP_138196411.1">
    <property type="nucleotide sequence ID" value="NZ_VCIW01000016.1"/>
</dbReference>
<sequence length="515" mass="54580">MPMERDEERPGEFPYTRGIHPGMYRERLWTMRQYAGFGTARETNRRLKRLLAQGQTGLSLAFDLPTQLGIDPDDARAAGEVGRAGVSVATAADLDAVLKGIPLGSVGLSMTANATAPALFAFAAATAGRAGVGADALRGTVQNDVLKEYAARNLYLLPPAPSMRMAVDLIEFGCRFFPRWHPVSVSGYHLREAGADAGQEIGFAVANGLAYATAAMRRGLSADEVAPRLSFFFSAGCDLLEEAAKFRAARRLWAKLARARLGAGRPESWRMKFHAQTAGSALTAVETDNNVVRVTLQALAAVLGGAQSLHANAKDEAWRLPTPASAALALRTQQILAFESGLAGHIDPLGGAHAVEEATDRLEAEALRWVDAVDRAGGALVAVESGFVQSTVREAAYREYVAAESGERAIVGVNRFAGDAARHVAAADRPRGRSGDAEEARAAEAVRRHRAARSEADAGRTLAAVLDAAERGANVMPAMLDAANAGCTVGEIYGALARLFGEYREPVIPEGRIAP</sequence>